<evidence type="ECO:0000259" key="2">
    <source>
        <dbReference type="Pfam" id="PF07687"/>
    </source>
</evidence>
<dbReference type="OrthoDB" id="9781032at2"/>
<dbReference type="InterPro" id="IPR017439">
    <property type="entry name" value="Amidohydrolase"/>
</dbReference>
<dbReference type="RefSeq" id="WP_069980872.1">
    <property type="nucleotide sequence ID" value="NZ_CP017269.1"/>
</dbReference>
<dbReference type="Gene3D" id="3.30.70.360">
    <property type="match status" value="1"/>
</dbReference>
<dbReference type="PANTHER" id="PTHR30575">
    <property type="entry name" value="PEPTIDASE M20"/>
    <property type="match status" value="1"/>
</dbReference>
<keyword evidence="3" id="KW-0378">Hydrolase</keyword>
<dbReference type="STRING" id="1424294.Gferi_25210"/>
<accession>A0A1D8GNU6</accession>
<keyword evidence="4" id="KW-1185">Reference proteome</keyword>
<dbReference type="GO" id="GO:0071713">
    <property type="term" value="F:para-aminobenzoyl-glutamate hydrolase activity"/>
    <property type="evidence" value="ECO:0007669"/>
    <property type="project" value="TreeGrafter"/>
</dbReference>
<reference evidence="3 4" key="1">
    <citation type="submission" date="2016-09" db="EMBL/GenBank/DDBJ databases">
        <title>Genomic analysis reveals versatility of anaerobic energy metabolism of Geosporobacter ferrireducens IRF9 of phylum Firmicutes.</title>
        <authorList>
            <person name="Kim S.-J."/>
        </authorList>
    </citation>
    <scope>NUCLEOTIDE SEQUENCE [LARGE SCALE GENOMIC DNA]</scope>
    <source>
        <strain evidence="3 4">IRF9</strain>
    </source>
</reference>
<evidence type="ECO:0000313" key="4">
    <source>
        <dbReference type="Proteomes" id="UP000095743"/>
    </source>
</evidence>
<evidence type="ECO:0000256" key="1">
    <source>
        <dbReference type="PIRNR" id="PIRNR037226"/>
    </source>
</evidence>
<dbReference type="Gene3D" id="3.40.630.10">
    <property type="entry name" value="Zn peptidases"/>
    <property type="match status" value="1"/>
</dbReference>
<dbReference type="GO" id="GO:0046657">
    <property type="term" value="P:folic acid catabolic process"/>
    <property type="evidence" value="ECO:0007669"/>
    <property type="project" value="TreeGrafter"/>
</dbReference>
<gene>
    <name evidence="3" type="ORF">Gferi_25210</name>
</gene>
<name>A0A1D8GNU6_9FIRM</name>
<feature type="domain" description="Peptidase M20 dimerisation" evidence="2">
    <location>
        <begin position="169"/>
        <end position="260"/>
    </location>
</feature>
<proteinExistence type="inferred from homology"/>
<dbReference type="InterPro" id="IPR036264">
    <property type="entry name" value="Bact_exopeptidase_dim_dom"/>
</dbReference>
<dbReference type="PANTHER" id="PTHR30575:SF0">
    <property type="entry name" value="XAA-ARG DIPEPTIDASE"/>
    <property type="match status" value="1"/>
</dbReference>
<dbReference type="InterPro" id="IPR011650">
    <property type="entry name" value="Peptidase_M20_dimer"/>
</dbReference>
<sequence>MDLKNIIIQQIEGFKDELIVLSKKIHSKPELAFHEFEAAENIISLLNKHGFHIEKGIAGLETAFRAEYSGSGKGPTIAYIAEYDALPEIGHGCGHNLIAAMSVGAAIGLSKLGDKIDGKIVVMGTPGEEGGGGKVVMVEKGCFEDIDYGLMIHPSTRNLICRGGLATRGVKIEYFGKAAHSASPEDGINALQAVIQTFNGIDHLRALLPLKSNINGIILEGGKASNVIPDYAACKFSVRADTVRDLKEVVAYMERIVESVEKLTGAKAKVSKSLIYAERYSNRCIDEKLKENIAHFGEIMEYPEPNMKYGSSDIGNVSLIIPAIHAYLQIADRGINSHSMDFTKASATERAHGQMIKGAKALAMTGLDIFKDKELRKQIYKEFAEKVPRYSKEDLE</sequence>
<evidence type="ECO:0000313" key="3">
    <source>
        <dbReference type="EMBL" id="AOT72563.1"/>
    </source>
</evidence>
<dbReference type="GO" id="GO:0005737">
    <property type="term" value="C:cytoplasm"/>
    <property type="evidence" value="ECO:0007669"/>
    <property type="project" value="TreeGrafter"/>
</dbReference>
<protein>
    <recommendedName>
        <fullName evidence="1">Peptidase M20 domain-containing protein 2</fullName>
    </recommendedName>
</protein>
<dbReference type="KEGG" id="gfe:Gferi_25210"/>
<dbReference type="SUPFAM" id="SSF55031">
    <property type="entry name" value="Bacterial exopeptidase dimerisation domain"/>
    <property type="match status" value="1"/>
</dbReference>
<dbReference type="Proteomes" id="UP000095743">
    <property type="component" value="Chromosome"/>
</dbReference>
<dbReference type="NCBIfam" id="TIGR01891">
    <property type="entry name" value="amidohydrolases"/>
    <property type="match status" value="1"/>
</dbReference>
<dbReference type="Pfam" id="PF07687">
    <property type="entry name" value="M20_dimer"/>
    <property type="match status" value="1"/>
</dbReference>
<dbReference type="SUPFAM" id="SSF53187">
    <property type="entry name" value="Zn-dependent exopeptidases"/>
    <property type="match status" value="1"/>
</dbReference>
<comment type="similarity">
    <text evidence="1">Belongs to the peptidase M20A family.</text>
</comment>
<dbReference type="AlphaFoldDB" id="A0A1D8GNU6"/>
<organism evidence="3 4">
    <name type="scientific">Geosporobacter ferrireducens</name>
    <dbReference type="NCBI Taxonomy" id="1424294"/>
    <lineage>
        <taxon>Bacteria</taxon>
        <taxon>Bacillati</taxon>
        <taxon>Bacillota</taxon>
        <taxon>Clostridia</taxon>
        <taxon>Peptostreptococcales</taxon>
        <taxon>Thermotaleaceae</taxon>
        <taxon>Geosporobacter</taxon>
    </lineage>
</organism>
<dbReference type="GO" id="GO:0016805">
    <property type="term" value="F:dipeptidase activity"/>
    <property type="evidence" value="ECO:0007669"/>
    <property type="project" value="InterPro"/>
</dbReference>
<dbReference type="InterPro" id="IPR052030">
    <property type="entry name" value="Peptidase_M20/M20A_hydrolases"/>
</dbReference>
<dbReference type="PIRSF" id="PIRSF037226">
    <property type="entry name" value="Amidohydrolase_ACY1L2_prd"/>
    <property type="match status" value="1"/>
</dbReference>
<dbReference type="InterPro" id="IPR017144">
    <property type="entry name" value="Xaa-Arg_dipeptidase"/>
</dbReference>
<dbReference type="EMBL" id="CP017269">
    <property type="protein sequence ID" value="AOT72563.1"/>
    <property type="molecule type" value="Genomic_DNA"/>
</dbReference>